<dbReference type="InterPro" id="IPR052704">
    <property type="entry name" value="ECF_Sigma-70_Domain"/>
</dbReference>
<dbReference type="PANTHER" id="PTHR30173:SF36">
    <property type="entry name" value="ECF RNA POLYMERASE SIGMA FACTOR SIGJ"/>
    <property type="match status" value="1"/>
</dbReference>
<dbReference type="NCBIfam" id="TIGR02937">
    <property type="entry name" value="sigma70-ECF"/>
    <property type="match status" value="1"/>
</dbReference>
<organism evidence="2 3">
    <name type="scientific">Belliella marina</name>
    <dbReference type="NCBI Taxonomy" id="1644146"/>
    <lineage>
        <taxon>Bacteria</taxon>
        <taxon>Pseudomonadati</taxon>
        <taxon>Bacteroidota</taxon>
        <taxon>Cytophagia</taxon>
        <taxon>Cytophagales</taxon>
        <taxon>Cyclobacteriaceae</taxon>
        <taxon>Belliella</taxon>
    </lineage>
</organism>
<dbReference type="EMBL" id="JBHUHR010000039">
    <property type="protein sequence ID" value="MFD2036326.1"/>
    <property type="molecule type" value="Genomic_DNA"/>
</dbReference>
<dbReference type="CDD" id="cd06171">
    <property type="entry name" value="Sigma70_r4"/>
    <property type="match status" value="1"/>
</dbReference>
<evidence type="ECO:0000259" key="1">
    <source>
        <dbReference type="Pfam" id="PF08281"/>
    </source>
</evidence>
<dbReference type="PANTHER" id="PTHR30173">
    <property type="entry name" value="SIGMA 19 FACTOR"/>
    <property type="match status" value="1"/>
</dbReference>
<dbReference type="InterPro" id="IPR036388">
    <property type="entry name" value="WH-like_DNA-bd_sf"/>
</dbReference>
<dbReference type="Gene3D" id="1.10.10.10">
    <property type="entry name" value="Winged helix-like DNA-binding domain superfamily/Winged helix DNA-binding domain"/>
    <property type="match status" value="1"/>
</dbReference>
<dbReference type="SUPFAM" id="SSF88946">
    <property type="entry name" value="Sigma2 domain of RNA polymerase sigma factors"/>
    <property type="match status" value="1"/>
</dbReference>
<dbReference type="InterPro" id="IPR013325">
    <property type="entry name" value="RNA_pol_sigma_r2"/>
</dbReference>
<feature type="domain" description="RNA polymerase sigma factor 70 region 4 type 2" evidence="1">
    <location>
        <begin position="98"/>
        <end position="144"/>
    </location>
</feature>
<proteinExistence type="predicted"/>
<dbReference type="InterPro" id="IPR032710">
    <property type="entry name" value="NTF2-like_dom_sf"/>
</dbReference>
<dbReference type="Gene3D" id="3.10.450.50">
    <property type="match status" value="1"/>
</dbReference>
<dbReference type="InterPro" id="IPR014284">
    <property type="entry name" value="RNA_pol_sigma-70_dom"/>
</dbReference>
<dbReference type="SUPFAM" id="SSF88659">
    <property type="entry name" value="Sigma3 and sigma4 domains of RNA polymerase sigma factors"/>
    <property type="match status" value="1"/>
</dbReference>
<accession>A0ABW4VRL6</accession>
<evidence type="ECO:0000313" key="2">
    <source>
        <dbReference type="EMBL" id="MFD2036326.1"/>
    </source>
</evidence>
<dbReference type="SUPFAM" id="SSF54427">
    <property type="entry name" value="NTF2-like"/>
    <property type="match status" value="1"/>
</dbReference>
<dbReference type="InterPro" id="IPR013249">
    <property type="entry name" value="RNA_pol_sigma70_r4_t2"/>
</dbReference>
<dbReference type="RefSeq" id="WP_376887353.1">
    <property type="nucleotide sequence ID" value="NZ_JBHUHR010000039.1"/>
</dbReference>
<dbReference type="InterPro" id="IPR013324">
    <property type="entry name" value="RNA_pol_sigma_r3/r4-like"/>
</dbReference>
<evidence type="ECO:0000313" key="3">
    <source>
        <dbReference type="Proteomes" id="UP001597361"/>
    </source>
</evidence>
<dbReference type="Pfam" id="PF08281">
    <property type="entry name" value="Sigma70_r4_2"/>
    <property type="match status" value="1"/>
</dbReference>
<comment type="caution">
    <text evidence="2">The sequence shown here is derived from an EMBL/GenBank/DDBJ whole genome shotgun (WGS) entry which is preliminary data.</text>
</comment>
<sequence length="278" mass="31801">MKNYLQLLFPYAYNILGSVEDARDTVQEVIYKFTSKKVVPENQKNYLIKAVINEAINLKKKKSRTQPMENWLPEPMSTDRSDLALELRELVSYSILILLEKLNPKERAVFILKEAFAYTHPEIAEVLGISVESSRKLLSRGHQRLNEPLNPTRPKSKGDFDVLDRFVSAVRTKDLEGLQALLSEDIAFTADGGDKVKVVKRFCSGKTEVAEISILVHHRFLANKTIRTAWINHQPALIYYYKGKILTCQVFELGQDNQILRISSIVDPEKLKNLTPNE</sequence>
<name>A0ABW4VRL6_9BACT</name>
<keyword evidence="3" id="KW-1185">Reference proteome</keyword>
<dbReference type="Proteomes" id="UP001597361">
    <property type="component" value="Unassembled WGS sequence"/>
</dbReference>
<gene>
    <name evidence="2" type="ORF">ACFSKL_16095</name>
</gene>
<dbReference type="Gene3D" id="1.10.1740.10">
    <property type="match status" value="1"/>
</dbReference>
<protein>
    <submittedName>
        <fullName evidence="2">Sigma-70 family RNA polymerase sigma factor</fullName>
    </submittedName>
</protein>
<reference evidence="3" key="1">
    <citation type="journal article" date="2019" name="Int. J. Syst. Evol. Microbiol.">
        <title>The Global Catalogue of Microorganisms (GCM) 10K type strain sequencing project: providing services to taxonomists for standard genome sequencing and annotation.</title>
        <authorList>
            <consortium name="The Broad Institute Genomics Platform"/>
            <consortium name="The Broad Institute Genome Sequencing Center for Infectious Disease"/>
            <person name="Wu L."/>
            <person name="Ma J."/>
        </authorList>
    </citation>
    <scope>NUCLEOTIDE SEQUENCE [LARGE SCALE GENOMIC DNA]</scope>
    <source>
        <strain evidence="3">CGMCC 1.15180</strain>
    </source>
</reference>